<comment type="caution">
    <text evidence="2">The sequence shown here is derived from an EMBL/GenBank/DDBJ whole genome shotgun (WGS) entry which is preliminary data.</text>
</comment>
<gene>
    <name evidence="2" type="ORF">HAPAU_18670</name>
</gene>
<evidence type="ECO:0000259" key="1">
    <source>
        <dbReference type="Pfam" id="PF13480"/>
    </source>
</evidence>
<dbReference type="SUPFAM" id="SSF55729">
    <property type="entry name" value="Acyl-CoA N-acyltransferases (Nat)"/>
    <property type="match status" value="2"/>
</dbReference>
<evidence type="ECO:0000313" key="2">
    <source>
        <dbReference type="EMBL" id="KYH26761.1"/>
    </source>
</evidence>
<dbReference type="InterPro" id="IPR050644">
    <property type="entry name" value="PG_Glycine_Bridge_Synth"/>
</dbReference>
<dbReference type="Gene3D" id="3.40.630.30">
    <property type="match status" value="2"/>
</dbReference>
<dbReference type="InterPro" id="IPR016181">
    <property type="entry name" value="Acyl_CoA_acyltransferase"/>
</dbReference>
<dbReference type="InterPro" id="IPR038740">
    <property type="entry name" value="BioF2-like_GNAT_dom"/>
</dbReference>
<dbReference type="AlphaFoldDB" id="A0A151AGJ4"/>
<dbReference type="PATRIC" id="fig|1008153.3.peg.1897"/>
<dbReference type="PANTHER" id="PTHR36174">
    <property type="entry name" value="LIPID II:GLYCINE GLYCYLTRANSFERASE"/>
    <property type="match status" value="1"/>
</dbReference>
<sequence>MRVIRVTDADRWEGFVEDNGGPVFDGWAWGALCEACGHRTYRFAVEEDGDLLACVPLVYMRSRLFGDQLVSMPYSAYGSVVSREDAPEAATDLLLEPVRDLADELGVDFVSLRGRDLGDPPGFEKQNRFVTFDISLSGGSEAVWDSLDGSNRTHVRKARKEGVEYERATSKADLRRYYDLYLRNMRDFGSPPHSFSFFTQLWDDLGDHMTVELALKDDRLINGQIRFLYGDRCFDWGGITDYEYRDLQGGSFLLWNGIEDACESGCSTYTLGRTREGTGVYSFKKSWGGEKVWFDDYHSFPDASTTLPDPDDEKYDRLKDVWERLPLKVTELIGPPIRRNISL</sequence>
<keyword evidence="3" id="KW-1185">Reference proteome</keyword>
<dbReference type="RefSeq" id="WP_066381739.1">
    <property type="nucleotide sequence ID" value="NZ_LTAZ01000004.1"/>
</dbReference>
<dbReference type="Proteomes" id="UP000075321">
    <property type="component" value="Unassembled WGS sequence"/>
</dbReference>
<evidence type="ECO:0000313" key="3">
    <source>
        <dbReference type="Proteomes" id="UP000075321"/>
    </source>
</evidence>
<dbReference type="Pfam" id="PF13480">
    <property type="entry name" value="Acetyltransf_6"/>
    <property type="match status" value="1"/>
</dbReference>
<accession>A0A151AGJ4</accession>
<dbReference type="EMBL" id="LTAZ01000004">
    <property type="protein sequence ID" value="KYH26761.1"/>
    <property type="molecule type" value="Genomic_DNA"/>
</dbReference>
<feature type="domain" description="BioF2-like acetyltransferase" evidence="1">
    <location>
        <begin position="152"/>
        <end position="284"/>
    </location>
</feature>
<dbReference type="PANTHER" id="PTHR36174:SF1">
    <property type="entry name" value="LIPID II:GLYCINE GLYCYLTRANSFERASE"/>
    <property type="match status" value="1"/>
</dbReference>
<organism evidence="2 3">
    <name type="scientific">Halalkalicoccus paucihalophilus</name>
    <dbReference type="NCBI Taxonomy" id="1008153"/>
    <lineage>
        <taxon>Archaea</taxon>
        <taxon>Methanobacteriati</taxon>
        <taxon>Methanobacteriota</taxon>
        <taxon>Stenosarchaea group</taxon>
        <taxon>Halobacteria</taxon>
        <taxon>Halobacteriales</taxon>
        <taxon>Halococcaceae</taxon>
        <taxon>Halalkalicoccus</taxon>
    </lineage>
</organism>
<protein>
    <submittedName>
        <fullName evidence="2">FemAB family protein</fullName>
    </submittedName>
</protein>
<reference evidence="2 3" key="1">
    <citation type="submission" date="2016-02" db="EMBL/GenBank/DDBJ databases">
        <title>Genome sequence of Halalkalicoccus paucihalophilus DSM 24557.</title>
        <authorList>
            <person name="Poehlein A."/>
            <person name="Daniel R."/>
        </authorList>
    </citation>
    <scope>NUCLEOTIDE SEQUENCE [LARGE SCALE GENOMIC DNA]</scope>
    <source>
        <strain evidence="2 3">DSM 24557</strain>
    </source>
</reference>
<name>A0A151AGJ4_9EURY</name>
<proteinExistence type="predicted"/>
<dbReference type="OrthoDB" id="135106at2157"/>